<dbReference type="AlphaFoldDB" id="A0AAV0KK93"/>
<dbReference type="PROSITE" id="PS51471">
    <property type="entry name" value="FE2OG_OXY"/>
    <property type="match status" value="1"/>
</dbReference>
<feature type="domain" description="Fe2OG dioxygenase" evidence="4">
    <location>
        <begin position="167"/>
        <end position="273"/>
    </location>
</feature>
<evidence type="ECO:0000256" key="3">
    <source>
        <dbReference type="RuleBase" id="RU003682"/>
    </source>
</evidence>
<keyword evidence="6" id="KW-1185">Reference proteome</keyword>
<dbReference type="InterPro" id="IPR005123">
    <property type="entry name" value="Oxoglu/Fe-dep_dioxygenase_dom"/>
</dbReference>
<evidence type="ECO:0000256" key="2">
    <source>
        <dbReference type="ARBA" id="ARBA00023004"/>
    </source>
</evidence>
<dbReference type="GO" id="GO:0016491">
    <property type="term" value="F:oxidoreductase activity"/>
    <property type="evidence" value="ECO:0007669"/>
    <property type="project" value="UniProtKB-KW"/>
</dbReference>
<dbReference type="EMBL" id="CAMGYJ010000005">
    <property type="protein sequence ID" value="CAI0422558.1"/>
    <property type="molecule type" value="Genomic_DNA"/>
</dbReference>
<evidence type="ECO:0000313" key="6">
    <source>
        <dbReference type="Proteomes" id="UP001154282"/>
    </source>
</evidence>
<evidence type="ECO:0000259" key="4">
    <source>
        <dbReference type="PROSITE" id="PS51471"/>
    </source>
</evidence>
<dbReference type="GO" id="GO:0046872">
    <property type="term" value="F:metal ion binding"/>
    <property type="evidence" value="ECO:0007669"/>
    <property type="project" value="UniProtKB-KW"/>
</dbReference>
<sequence>MSFKATTTPTLPFIDFTKTDDQLMKPGTPEWEALKSQVFAASKDFGCFRARFPDTPLQAAMAVTAQLKQLFDLPLETKQRNVSELPFGGFIGQSTFAPLYQSFGIDDPSSIDKLQSLTHALLPENPSLSETIRSFAKEVSAAEATIRVMLLESLGIQKYKEEHLESSFDTLRFMKYDGISEEEASDGEHKLGLNSHMDQDLMTVLYSNWAGELEIFTKDGRHWISSEATSDDFVVFVGESLHAWTNGRLHCPYHRVKVTGREVRYSAAVFTAFKVGYTVEAPAELVDEEHPLLYKPFDHLDFLKLLERDAGKAYFGDELNAYTPLKAYYGISPID</sequence>
<evidence type="ECO:0000256" key="1">
    <source>
        <dbReference type="ARBA" id="ARBA00022723"/>
    </source>
</evidence>
<gene>
    <name evidence="5" type="ORF">LITE_LOCUS19180</name>
</gene>
<dbReference type="Proteomes" id="UP001154282">
    <property type="component" value="Unassembled WGS sequence"/>
</dbReference>
<reference evidence="5" key="1">
    <citation type="submission" date="2022-08" db="EMBL/GenBank/DDBJ databases">
        <authorList>
            <person name="Gutierrez-Valencia J."/>
        </authorList>
    </citation>
    <scope>NUCLEOTIDE SEQUENCE</scope>
</reference>
<dbReference type="InterPro" id="IPR044861">
    <property type="entry name" value="IPNS-like_FE2OG_OXY"/>
</dbReference>
<organism evidence="5 6">
    <name type="scientific">Linum tenue</name>
    <dbReference type="NCBI Taxonomy" id="586396"/>
    <lineage>
        <taxon>Eukaryota</taxon>
        <taxon>Viridiplantae</taxon>
        <taxon>Streptophyta</taxon>
        <taxon>Embryophyta</taxon>
        <taxon>Tracheophyta</taxon>
        <taxon>Spermatophyta</taxon>
        <taxon>Magnoliopsida</taxon>
        <taxon>eudicotyledons</taxon>
        <taxon>Gunneridae</taxon>
        <taxon>Pentapetalae</taxon>
        <taxon>rosids</taxon>
        <taxon>fabids</taxon>
        <taxon>Malpighiales</taxon>
        <taxon>Linaceae</taxon>
        <taxon>Linum</taxon>
    </lineage>
</organism>
<comment type="similarity">
    <text evidence="3">Belongs to the iron/ascorbate-dependent oxidoreductase family.</text>
</comment>
<dbReference type="PANTHER" id="PTHR47990">
    <property type="entry name" value="2-OXOGLUTARATE (2OG) AND FE(II)-DEPENDENT OXYGENASE SUPERFAMILY PROTEIN-RELATED"/>
    <property type="match status" value="1"/>
</dbReference>
<evidence type="ECO:0000313" key="5">
    <source>
        <dbReference type="EMBL" id="CAI0422558.1"/>
    </source>
</evidence>
<comment type="caution">
    <text evidence="5">The sequence shown here is derived from an EMBL/GenBank/DDBJ whole genome shotgun (WGS) entry which is preliminary data.</text>
</comment>
<dbReference type="InterPro" id="IPR026992">
    <property type="entry name" value="DIOX_N"/>
</dbReference>
<keyword evidence="1 3" id="KW-0479">Metal-binding</keyword>
<dbReference type="InterPro" id="IPR050231">
    <property type="entry name" value="Iron_ascorbate_oxido_reductase"/>
</dbReference>
<dbReference type="SUPFAM" id="SSF51197">
    <property type="entry name" value="Clavaminate synthase-like"/>
    <property type="match status" value="1"/>
</dbReference>
<dbReference type="InterPro" id="IPR027443">
    <property type="entry name" value="IPNS-like_sf"/>
</dbReference>
<accession>A0AAV0KK93</accession>
<keyword evidence="2 3" id="KW-0408">Iron</keyword>
<dbReference type="Gene3D" id="2.60.120.330">
    <property type="entry name" value="B-lactam Antibiotic, Isopenicillin N Synthase, Chain"/>
    <property type="match status" value="1"/>
</dbReference>
<dbReference type="Pfam" id="PF14226">
    <property type="entry name" value="DIOX_N"/>
    <property type="match status" value="1"/>
</dbReference>
<name>A0AAV0KK93_9ROSI</name>
<dbReference type="Pfam" id="PF03171">
    <property type="entry name" value="2OG-FeII_Oxy"/>
    <property type="match status" value="1"/>
</dbReference>
<keyword evidence="3" id="KW-0560">Oxidoreductase</keyword>
<proteinExistence type="inferred from homology"/>
<protein>
    <recommendedName>
        <fullName evidence="4">Fe2OG dioxygenase domain-containing protein</fullName>
    </recommendedName>
</protein>